<dbReference type="InterPro" id="IPR003593">
    <property type="entry name" value="AAA+_ATPase"/>
</dbReference>
<organism evidence="13 14">
    <name type="scientific">Helcobacillus massiliensis</name>
    <dbReference type="NCBI Taxonomy" id="521392"/>
    <lineage>
        <taxon>Bacteria</taxon>
        <taxon>Bacillati</taxon>
        <taxon>Actinomycetota</taxon>
        <taxon>Actinomycetes</taxon>
        <taxon>Micrococcales</taxon>
        <taxon>Dermabacteraceae</taxon>
        <taxon>Helcobacillus</taxon>
    </lineage>
</organism>
<dbReference type="PANTHER" id="PTHR24221:SF654">
    <property type="entry name" value="ATP-BINDING CASSETTE SUB-FAMILY B MEMBER 6"/>
    <property type="match status" value="1"/>
</dbReference>
<dbReference type="InterPro" id="IPR027417">
    <property type="entry name" value="P-loop_NTPase"/>
</dbReference>
<reference evidence="13 14" key="1">
    <citation type="submission" date="2020-08" db="EMBL/GenBank/DDBJ databases">
        <title>Sequencing the genomes of 1000 actinobacteria strains.</title>
        <authorList>
            <person name="Klenk H.-P."/>
        </authorList>
    </citation>
    <scope>NUCLEOTIDE SEQUENCE [LARGE SCALE GENOMIC DNA]</scope>
    <source>
        <strain evidence="13 14">DSM 23040</strain>
    </source>
</reference>
<dbReference type="EMBL" id="JACHWP010000006">
    <property type="protein sequence ID" value="MBB3023526.1"/>
    <property type="molecule type" value="Genomic_DNA"/>
</dbReference>
<evidence type="ECO:0000256" key="7">
    <source>
        <dbReference type="ARBA" id="ARBA00022989"/>
    </source>
</evidence>
<keyword evidence="2" id="KW-0813">Transport</keyword>
<evidence type="ECO:0000256" key="5">
    <source>
        <dbReference type="ARBA" id="ARBA00022741"/>
    </source>
</evidence>
<protein>
    <submittedName>
        <fullName evidence="13">ABC-type multidrug transport system fused ATPase/permease subunit</fullName>
    </submittedName>
</protein>
<dbReference type="Gene3D" id="1.20.1560.10">
    <property type="entry name" value="ABC transporter type 1, transmembrane domain"/>
    <property type="match status" value="1"/>
</dbReference>
<dbReference type="GO" id="GO:0034040">
    <property type="term" value="F:ATPase-coupled lipid transmembrane transporter activity"/>
    <property type="evidence" value="ECO:0007669"/>
    <property type="project" value="TreeGrafter"/>
</dbReference>
<keyword evidence="14" id="KW-1185">Reference proteome</keyword>
<evidence type="ECO:0000256" key="6">
    <source>
        <dbReference type="ARBA" id="ARBA00022840"/>
    </source>
</evidence>
<dbReference type="InterPro" id="IPR039421">
    <property type="entry name" value="Type_1_exporter"/>
</dbReference>
<comment type="similarity">
    <text evidence="9">Belongs to the ABC transporter superfamily. Lipid exporter (TC 3.A.1.106) family.</text>
</comment>
<keyword evidence="5" id="KW-0547">Nucleotide-binding</keyword>
<dbReference type="PROSITE" id="PS50893">
    <property type="entry name" value="ABC_TRANSPORTER_2"/>
    <property type="match status" value="1"/>
</dbReference>
<keyword evidence="8 10" id="KW-0472">Membrane</keyword>
<accession>A0A839R2W4</accession>
<dbReference type="InterPro" id="IPR017871">
    <property type="entry name" value="ABC_transporter-like_CS"/>
</dbReference>
<dbReference type="Gene3D" id="3.40.50.300">
    <property type="entry name" value="P-loop containing nucleotide triphosphate hydrolases"/>
    <property type="match status" value="1"/>
</dbReference>
<keyword evidence="6" id="KW-0067">ATP-binding</keyword>
<dbReference type="SUPFAM" id="SSF52540">
    <property type="entry name" value="P-loop containing nucleoside triphosphate hydrolases"/>
    <property type="match status" value="1"/>
</dbReference>
<dbReference type="PROSITE" id="PS50929">
    <property type="entry name" value="ABC_TM1F"/>
    <property type="match status" value="1"/>
</dbReference>
<feature type="transmembrane region" description="Helical" evidence="10">
    <location>
        <begin position="148"/>
        <end position="176"/>
    </location>
</feature>
<feature type="transmembrane region" description="Helical" evidence="10">
    <location>
        <begin position="23"/>
        <end position="48"/>
    </location>
</feature>
<feature type="transmembrane region" description="Helical" evidence="10">
    <location>
        <begin position="290"/>
        <end position="308"/>
    </location>
</feature>
<keyword evidence="4 10" id="KW-0812">Transmembrane</keyword>
<evidence type="ECO:0000256" key="3">
    <source>
        <dbReference type="ARBA" id="ARBA00022475"/>
    </source>
</evidence>
<comment type="subcellular location">
    <subcellularLocation>
        <location evidence="1">Cell membrane</location>
        <topology evidence="1">Multi-pass membrane protein</topology>
    </subcellularLocation>
</comment>
<proteinExistence type="inferred from homology"/>
<dbReference type="PANTHER" id="PTHR24221">
    <property type="entry name" value="ATP-BINDING CASSETTE SUB-FAMILY B"/>
    <property type="match status" value="1"/>
</dbReference>
<dbReference type="CDD" id="cd03228">
    <property type="entry name" value="ABCC_MRP_Like"/>
    <property type="match status" value="1"/>
</dbReference>
<dbReference type="InterPro" id="IPR036640">
    <property type="entry name" value="ABC1_TM_sf"/>
</dbReference>
<dbReference type="FunFam" id="3.40.50.300:FF:000299">
    <property type="entry name" value="ABC transporter ATP-binding protein/permease"/>
    <property type="match status" value="1"/>
</dbReference>
<dbReference type="GO" id="GO:0005524">
    <property type="term" value="F:ATP binding"/>
    <property type="evidence" value="ECO:0007669"/>
    <property type="project" value="UniProtKB-KW"/>
</dbReference>
<feature type="transmembrane region" description="Helical" evidence="10">
    <location>
        <begin position="68"/>
        <end position="90"/>
    </location>
</feature>
<name>A0A839R2W4_9MICO</name>
<evidence type="ECO:0000256" key="4">
    <source>
        <dbReference type="ARBA" id="ARBA00022692"/>
    </source>
</evidence>
<dbReference type="SUPFAM" id="SSF90123">
    <property type="entry name" value="ABC transporter transmembrane region"/>
    <property type="match status" value="1"/>
</dbReference>
<evidence type="ECO:0000313" key="13">
    <source>
        <dbReference type="EMBL" id="MBB3023526.1"/>
    </source>
</evidence>
<evidence type="ECO:0000256" key="1">
    <source>
        <dbReference type="ARBA" id="ARBA00004651"/>
    </source>
</evidence>
<evidence type="ECO:0000256" key="10">
    <source>
        <dbReference type="SAM" id="Phobius"/>
    </source>
</evidence>
<dbReference type="GO" id="GO:0005886">
    <property type="term" value="C:plasma membrane"/>
    <property type="evidence" value="ECO:0007669"/>
    <property type="project" value="UniProtKB-SubCell"/>
</dbReference>
<dbReference type="RefSeq" id="WP_183376777.1">
    <property type="nucleotide sequence ID" value="NZ_CBCSFZ010000011.1"/>
</dbReference>
<sequence length="599" mass="64091">MLTTFRRAMGIHRAILPAESTRWLYLAMVGSLLVAALDMVGVAATMPLMLLATGAPPGQLTSAVLEPFGVTSLGGSLIALAALVGCIFILKSVLTIAFRYWVVGKSERLNALASARLLEQYALSSYAVHRTRDAADMHRQINTSVMQVFTGVIAASITLVVDILTLLLTLVVLLIVSPWGTLAAVVVFGGAVVGTQMLVRREQRRAGEVISEHAKDSWSALIPIVDGFREVRLSRAEQNYVEGFRRAKLKQSAAQRNLLVLTELPRYVLEVALIAGIGMIAGILTVTSSGGTIIAILGVFTAAAARMLPTLQRLGTSLGSIRSSEVGIDQLEGLLPTFRHADLVSVPDEAPADELVGDIELRGVGFHYPDTEEFSVKDVSTTIAYGSSVAFVGASGAGKSTLLDILLGLFDPTEGEVLANGHRIHASPGAWMQSVGVVSQDVYLVNDTVRANIAFGQSPDSVDDAKILDAVHRAQLGSLLDDLPDGLDTRLGERGVRISGGQRQRIGIARALYRDPAFLVLDEATSALDNITEKRITETIEALSGELTIILVAHRLSTIRNVDSVVFMDNGRLVAEGPFEHVAEVNDHFAELVRLGKLV</sequence>
<evidence type="ECO:0000259" key="12">
    <source>
        <dbReference type="PROSITE" id="PS50929"/>
    </source>
</evidence>
<gene>
    <name evidence="13" type="ORF">FHX50_001823</name>
</gene>
<evidence type="ECO:0000256" key="9">
    <source>
        <dbReference type="ARBA" id="ARBA00061644"/>
    </source>
</evidence>
<comment type="caution">
    <text evidence="13">The sequence shown here is derived from an EMBL/GenBank/DDBJ whole genome shotgun (WGS) entry which is preliminary data.</text>
</comment>
<dbReference type="Pfam" id="PF00005">
    <property type="entry name" value="ABC_tran"/>
    <property type="match status" value="1"/>
</dbReference>
<dbReference type="GO" id="GO:0016887">
    <property type="term" value="F:ATP hydrolysis activity"/>
    <property type="evidence" value="ECO:0007669"/>
    <property type="project" value="InterPro"/>
</dbReference>
<evidence type="ECO:0000256" key="8">
    <source>
        <dbReference type="ARBA" id="ARBA00023136"/>
    </source>
</evidence>
<evidence type="ECO:0000313" key="14">
    <source>
        <dbReference type="Proteomes" id="UP000568050"/>
    </source>
</evidence>
<feature type="domain" description="ABC transmembrane type-1" evidence="12">
    <location>
        <begin position="26"/>
        <end position="323"/>
    </location>
</feature>
<dbReference type="InterPro" id="IPR011527">
    <property type="entry name" value="ABC1_TM_dom"/>
</dbReference>
<dbReference type="SMART" id="SM00382">
    <property type="entry name" value="AAA"/>
    <property type="match status" value="1"/>
</dbReference>
<dbReference type="AlphaFoldDB" id="A0A839R2W4"/>
<evidence type="ECO:0000259" key="11">
    <source>
        <dbReference type="PROSITE" id="PS50893"/>
    </source>
</evidence>
<keyword evidence="7 10" id="KW-1133">Transmembrane helix</keyword>
<dbReference type="PROSITE" id="PS00211">
    <property type="entry name" value="ABC_TRANSPORTER_1"/>
    <property type="match status" value="1"/>
</dbReference>
<keyword evidence="3" id="KW-1003">Cell membrane</keyword>
<dbReference type="InterPro" id="IPR003439">
    <property type="entry name" value="ABC_transporter-like_ATP-bd"/>
</dbReference>
<feature type="transmembrane region" description="Helical" evidence="10">
    <location>
        <begin position="182"/>
        <end position="199"/>
    </location>
</feature>
<evidence type="ECO:0000256" key="2">
    <source>
        <dbReference type="ARBA" id="ARBA00022448"/>
    </source>
</evidence>
<dbReference type="Proteomes" id="UP000568050">
    <property type="component" value="Unassembled WGS sequence"/>
</dbReference>
<dbReference type="GO" id="GO:0140359">
    <property type="term" value="F:ABC-type transporter activity"/>
    <property type="evidence" value="ECO:0007669"/>
    <property type="project" value="InterPro"/>
</dbReference>
<feature type="domain" description="ABC transporter" evidence="11">
    <location>
        <begin position="359"/>
        <end position="595"/>
    </location>
</feature>